<organism evidence="1 2">
    <name type="scientific">Fluviicola chungangensis</name>
    <dbReference type="NCBI Taxonomy" id="2597671"/>
    <lineage>
        <taxon>Bacteria</taxon>
        <taxon>Pseudomonadati</taxon>
        <taxon>Bacteroidota</taxon>
        <taxon>Flavobacteriia</taxon>
        <taxon>Flavobacteriales</taxon>
        <taxon>Crocinitomicaceae</taxon>
        <taxon>Fluviicola</taxon>
    </lineage>
</organism>
<name>A0A556MQS0_9FLAO</name>
<sequence length="94" mass="10937">MEKEKIIALIAEDIKHNQLLNGLDSIGLWDHDRYILELDILIADLMGYKHGMIPDSWFDVYHKTMLSIPHNLTSKEAHTRAIILYNDLLQVQPK</sequence>
<comment type="caution">
    <text evidence="1">The sequence shown here is derived from an EMBL/GenBank/DDBJ whole genome shotgun (WGS) entry which is preliminary data.</text>
</comment>
<keyword evidence="2" id="KW-1185">Reference proteome</keyword>
<dbReference type="RefSeq" id="WP_144333218.1">
    <property type="nucleotide sequence ID" value="NZ_VLPL01000005.1"/>
</dbReference>
<evidence type="ECO:0000313" key="1">
    <source>
        <dbReference type="EMBL" id="TSJ42263.1"/>
    </source>
</evidence>
<accession>A0A556MQS0</accession>
<proteinExistence type="predicted"/>
<dbReference type="EMBL" id="VLPL01000005">
    <property type="protein sequence ID" value="TSJ42263.1"/>
    <property type="molecule type" value="Genomic_DNA"/>
</dbReference>
<protein>
    <submittedName>
        <fullName evidence="1">Uncharacterized protein</fullName>
    </submittedName>
</protein>
<evidence type="ECO:0000313" key="2">
    <source>
        <dbReference type="Proteomes" id="UP000316008"/>
    </source>
</evidence>
<gene>
    <name evidence="1" type="ORF">FO442_10870</name>
</gene>
<reference evidence="1 2" key="1">
    <citation type="submission" date="2019-07" db="EMBL/GenBank/DDBJ databases">
        <authorList>
            <person name="Huq M.A."/>
        </authorList>
    </citation>
    <scope>NUCLEOTIDE SEQUENCE [LARGE SCALE GENOMIC DNA]</scope>
    <source>
        <strain evidence="1 2">MAH-3</strain>
    </source>
</reference>
<dbReference type="Proteomes" id="UP000316008">
    <property type="component" value="Unassembled WGS sequence"/>
</dbReference>
<dbReference type="AlphaFoldDB" id="A0A556MQS0"/>
<dbReference type="OrthoDB" id="1445985at2"/>